<keyword evidence="3" id="KW-0808">Transferase</keyword>
<keyword evidence="6 8" id="KW-0472">Membrane</keyword>
<comment type="similarity">
    <text evidence="7">Belongs to the glycosyltransferase 87 family.</text>
</comment>
<comment type="subcellular location">
    <subcellularLocation>
        <location evidence="1">Cell membrane</location>
        <topology evidence="1">Multi-pass membrane protein</topology>
    </subcellularLocation>
</comment>
<evidence type="ECO:0000256" key="2">
    <source>
        <dbReference type="ARBA" id="ARBA00022475"/>
    </source>
</evidence>
<protein>
    <submittedName>
        <fullName evidence="9">Alpha-(1-2)-phosphatidylinositol mannoside mannosyltransferase</fullName>
    </submittedName>
</protein>
<keyword evidence="9" id="KW-0328">Glycosyltransferase</keyword>
<organism evidence="9 10">
    <name type="scientific">Rothia endophytica</name>
    <dbReference type="NCBI Taxonomy" id="1324766"/>
    <lineage>
        <taxon>Bacteria</taxon>
        <taxon>Bacillati</taxon>
        <taxon>Actinomycetota</taxon>
        <taxon>Actinomycetes</taxon>
        <taxon>Micrococcales</taxon>
        <taxon>Micrococcaceae</taxon>
        <taxon>Rothia</taxon>
    </lineage>
</organism>
<evidence type="ECO:0000313" key="9">
    <source>
        <dbReference type="EMBL" id="GAA4796853.1"/>
    </source>
</evidence>
<accession>A0ABP9BKI7</accession>
<evidence type="ECO:0000256" key="3">
    <source>
        <dbReference type="ARBA" id="ARBA00022679"/>
    </source>
</evidence>
<evidence type="ECO:0000256" key="8">
    <source>
        <dbReference type="SAM" id="Phobius"/>
    </source>
</evidence>
<feature type="transmembrane region" description="Helical" evidence="8">
    <location>
        <begin position="116"/>
        <end position="133"/>
    </location>
</feature>
<keyword evidence="4 8" id="KW-0812">Transmembrane</keyword>
<dbReference type="EMBL" id="BAABKP010000002">
    <property type="protein sequence ID" value="GAA4796853.1"/>
    <property type="molecule type" value="Genomic_DNA"/>
</dbReference>
<comment type="caution">
    <text evidence="9">The sequence shown here is derived from an EMBL/GenBank/DDBJ whole genome shotgun (WGS) entry which is preliminary data.</text>
</comment>
<feature type="transmembrane region" description="Helical" evidence="8">
    <location>
        <begin position="331"/>
        <end position="350"/>
    </location>
</feature>
<feature type="transmembrane region" description="Helical" evidence="8">
    <location>
        <begin position="139"/>
        <end position="160"/>
    </location>
</feature>
<proteinExistence type="inferred from homology"/>
<name>A0ABP9BKI7_9MICC</name>
<keyword evidence="5 8" id="KW-1133">Transmembrane helix</keyword>
<evidence type="ECO:0000313" key="10">
    <source>
        <dbReference type="Proteomes" id="UP001500187"/>
    </source>
</evidence>
<dbReference type="Pfam" id="PF09594">
    <property type="entry name" value="GT87"/>
    <property type="match status" value="1"/>
</dbReference>
<feature type="transmembrane region" description="Helical" evidence="8">
    <location>
        <begin position="167"/>
        <end position="185"/>
    </location>
</feature>
<dbReference type="GO" id="GO:0016757">
    <property type="term" value="F:glycosyltransferase activity"/>
    <property type="evidence" value="ECO:0007669"/>
    <property type="project" value="UniProtKB-KW"/>
</dbReference>
<dbReference type="Proteomes" id="UP001500187">
    <property type="component" value="Unassembled WGS sequence"/>
</dbReference>
<feature type="transmembrane region" description="Helical" evidence="8">
    <location>
        <begin position="85"/>
        <end position="104"/>
    </location>
</feature>
<feature type="transmembrane region" description="Helical" evidence="8">
    <location>
        <begin position="275"/>
        <end position="293"/>
    </location>
</feature>
<reference evidence="10" key="1">
    <citation type="journal article" date="2019" name="Int. J. Syst. Evol. Microbiol.">
        <title>The Global Catalogue of Microorganisms (GCM) 10K type strain sequencing project: providing services to taxonomists for standard genome sequencing and annotation.</title>
        <authorList>
            <consortium name="The Broad Institute Genomics Platform"/>
            <consortium name="The Broad Institute Genome Sequencing Center for Infectious Disease"/>
            <person name="Wu L."/>
            <person name="Ma J."/>
        </authorList>
    </citation>
    <scope>NUCLEOTIDE SEQUENCE [LARGE SCALE GENOMIC DNA]</scope>
    <source>
        <strain evidence="10">JCM 18541</strain>
    </source>
</reference>
<feature type="transmembrane region" description="Helical" evidence="8">
    <location>
        <begin position="251"/>
        <end position="269"/>
    </location>
</feature>
<evidence type="ECO:0000256" key="7">
    <source>
        <dbReference type="ARBA" id="ARBA00024033"/>
    </source>
</evidence>
<keyword evidence="2" id="KW-1003">Cell membrane</keyword>
<evidence type="ECO:0000256" key="5">
    <source>
        <dbReference type="ARBA" id="ARBA00022989"/>
    </source>
</evidence>
<evidence type="ECO:0000256" key="1">
    <source>
        <dbReference type="ARBA" id="ARBA00004651"/>
    </source>
</evidence>
<feature type="transmembrane region" description="Helical" evidence="8">
    <location>
        <begin position="61"/>
        <end position="79"/>
    </location>
</feature>
<evidence type="ECO:0000256" key="4">
    <source>
        <dbReference type="ARBA" id="ARBA00022692"/>
    </source>
</evidence>
<feature type="transmembrane region" description="Helical" evidence="8">
    <location>
        <begin position="220"/>
        <end position="244"/>
    </location>
</feature>
<feature type="transmembrane region" description="Helical" evidence="8">
    <location>
        <begin position="300"/>
        <end position="319"/>
    </location>
</feature>
<keyword evidence="10" id="KW-1185">Reference proteome</keyword>
<gene>
    <name evidence="9" type="ORF">GCM10023352_15500</name>
</gene>
<evidence type="ECO:0000256" key="6">
    <source>
        <dbReference type="ARBA" id="ARBA00023136"/>
    </source>
</evidence>
<feature type="transmembrane region" description="Helical" evidence="8">
    <location>
        <begin position="35"/>
        <end position="54"/>
    </location>
</feature>
<dbReference type="InterPro" id="IPR018584">
    <property type="entry name" value="GT87"/>
</dbReference>
<sequence length="357" mass="39275">MEPRVFFDLNVYYGAVKSWLTTGNLYNWALPPEEIYGFTYPPLAALVFAPFVLLTNAQAAGPAFLVLNVVALVLVSYLTLRGLDVSRRVALASGLWLTPLFLKFFPISFNMELGQINLFLVLLILTDAIYLRGTRWHGVLMALAASIKLTPAIFALYFLATKDWKSLARFIGTGLAGIALSFAVMPHHALEFFTEKIFESDRVGSITGALNYNLLGSWSMILPAPVATALFAASALTVLVLTYWACKKLHALGQTVGAVSTVAVLGLLLSPISWTHHWVWLVTFVLFAAVYGWRSSDRTYLYLAASGALIFALPFAIWFGGHNWGTGEWPLALGLMHALPVAWAVAYLVVPVRLMKK</sequence>